<proteinExistence type="predicted"/>
<dbReference type="RefSeq" id="WP_253969290.1">
    <property type="nucleotide sequence ID" value="NZ_JAMFTH010000009.1"/>
</dbReference>
<dbReference type="EMBL" id="JAMFTH010000009">
    <property type="protein sequence ID" value="MCP8901003.1"/>
    <property type="molecule type" value="Genomic_DNA"/>
</dbReference>
<accession>A0A9X2KVI6</accession>
<dbReference type="InterPro" id="IPR010281">
    <property type="entry name" value="DUF885"/>
</dbReference>
<evidence type="ECO:0000313" key="2">
    <source>
        <dbReference type="EMBL" id="MCP8901003.1"/>
    </source>
</evidence>
<dbReference type="Proteomes" id="UP001139319">
    <property type="component" value="Unassembled WGS sequence"/>
</dbReference>
<sequence length="599" mass="69126">MHWIKNLGLLLALVSCFTYASVSPQRAENARAEHLFERFFNEQVSLSPMYQASLGRKTHYGEWDDISPKGDELAQRLAADQLQRLARLNTEQLTPANRLNVQLLRAELEQQIEHYRWRDYGYPVNQMFGLHAGVVSFLINTHQVDTQADAEAYIERLRGIKPLFDQLINNLERRARTEIIAPDFVYPYVIDDSRNIISGAPFDDQPASPLWRDFTQKLEALNLSAETQDKLSNNARVALVEQVKPAYQQLIEALEGLQQHADKRAGVWKFPAGEAYYRARLQATTTTDLTAPQIHQIGLDEVERIHRDMRAIIQSLNFDGDLTDFFATLKEDPRFYYPDTEEGRDQYLADTRALIEQMEAHLPELFTRLPQAELSVKAVEPFREKSAGKAFYQSPAQDGSRPGIYYVNLHDLRAMPRYQMRALAYHEAVPGHHMQIAIAQELDELPEFRRHNHYTAYIEGWGLYAEWIPTQLGLYDDPYADFGRLSFELWRAIRLVVDTGIHHHRWSREQAIDYFVANSPMTRADATREVERYIVMPGQATAYKVGMMKIMQLREHAQHTLGEDFSVREFHDLVLSGGALPLDILEQRVQQWLDSQSAP</sequence>
<feature type="signal peptide" evidence="1">
    <location>
        <begin position="1"/>
        <end position="20"/>
    </location>
</feature>
<keyword evidence="3" id="KW-1185">Reference proteome</keyword>
<gene>
    <name evidence="2" type="ORF">M6D89_16990</name>
</gene>
<protein>
    <submittedName>
        <fullName evidence="2">DUF885 domain-containing protein</fullName>
    </submittedName>
</protein>
<feature type="chain" id="PRO_5040776974" evidence="1">
    <location>
        <begin position="21"/>
        <end position="599"/>
    </location>
</feature>
<dbReference type="PROSITE" id="PS51257">
    <property type="entry name" value="PROKAR_LIPOPROTEIN"/>
    <property type="match status" value="1"/>
</dbReference>
<name>A0A9X2KVI6_9GAMM</name>
<comment type="caution">
    <text evidence="2">The sequence shown here is derived from an EMBL/GenBank/DDBJ whole genome shotgun (WGS) entry which is preliminary data.</text>
</comment>
<dbReference type="AlphaFoldDB" id="A0A9X2KVI6"/>
<reference evidence="2" key="2">
    <citation type="submission" date="2023-01" db="EMBL/GenBank/DDBJ databases">
        <title>Gilvimarinus xylanilyticus HB14 isolated from Caulerpa lentillifera aquaculture base in Hainan, China.</title>
        <authorList>
            <person name="Zhang Y.-J."/>
        </authorList>
    </citation>
    <scope>NUCLEOTIDE SEQUENCE</scope>
    <source>
        <strain evidence="2">HB14</strain>
    </source>
</reference>
<organism evidence="2 3">
    <name type="scientific">Gilvimarinus xylanilyticus</name>
    <dbReference type="NCBI Taxonomy" id="2944139"/>
    <lineage>
        <taxon>Bacteria</taxon>
        <taxon>Pseudomonadati</taxon>
        <taxon>Pseudomonadota</taxon>
        <taxon>Gammaproteobacteria</taxon>
        <taxon>Cellvibrionales</taxon>
        <taxon>Cellvibrionaceae</taxon>
        <taxon>Gilvimarinus</taxon>
    </lineage>
</organism>
<dbReference type="PANTHER" id="PTHR33361:SF16">
    <property type="entry name" value="DUF885 DOMAIN-CONTAINING PROTEIN"/>
    <property type="match status" value="1"/>
</dbReference>
<evidence type="ECO:0000313" key="3">
    <source>
        <dbReference type="Proteomes" id="UP001139319"/>
    </source>
</evidence>
<evidence type="ECO:0000256" key="1">
    <source>
        <dbReference type="SAM" id="SignalP"/>
    </source>
</evidence>
<keyword evidence="1" id="KW-0732">Signal</keyword>
<dbReference type="PANTHER" id="PTHR33361">
    <property type="entry name" value="GLR0591 PROTEIN"/>
    <property type="match status" value="1"/>
</dbReference>
<reference evidence="2" key="1">
    <citation type="submission" date="2022-05" db="EMBL/GenBank/DDBJ databases">
        <authorList>
            <person name="Sun H.-N."/>
        </authorList>
    </citation>
    <scope>NUCLEOTIDE SEQUENCE</scope>
    <source>
        <strain evidence="2">HB14</strain>
    </source>
</reference>
<dbReference type="Pfam" id="PF05960">
    <property type="entry name" value="DUF885"/>
    <property type="match status" value="1"/>
</dbReference>